<dbReference type="AlphaFoldDB" id="A0A2V3UAD7"/>
<dbReference type="InterPro" id="IPR049517">
    <property type="entry name" value="ACX-like_C"/>
</dbReference>
<dbReference type="PANTHER" id="PTHR11365:SF23">
    <property type="entry name" value="HYPOTHETICAL 5-OXOPROLINASE (EUROFUNG)-RELATED"/>
    <property type="match status" value="1"/>
</dbReference>
<dbReference type="Pfam" id="PF01968">
    <property type="entry name" value="Hydantoinase_A"/>
    <property type="match status" value="1"/>
</dbReference>
<dbReference type="RefSeq" id="WP_110376730.1">
    <property type="nucleotide sequence ID" value="NZ_JAHBRY010000003.1"/>
</dbReference>
<evidence type="ECO:0000259" key="1">
    <source>
        <dbReference type="Pfam" id="PF01968"/>
    </source>
</evidence>
<dbReference type="Pfam" id="PF05378">
    <property type="entry name" value="Hydant_A_N"/>
    <property type="match status" value="1"/>
</dbReference>
<dbReference type="EMBL" id="QJJK01000010">
    <property type="protein sequence ID" value="PXW55127.1"/>
    <property type="molecule type" value="Genomic_DNA"/>
</dbReference>
<dbReference type="SUPFAM" id="SSF53067">
    <property type="entry name" value="Actin-like ATPase domain"/>
    <property type="match status" value="1"/>
</dbReference>
<dbReference type="InterPro" id="IPR002821">
    <property type="entry name" value="Hydantoinase_A"/>
</dbReference>
<protein>
    <submittedName>
        <fullName evidence="4">N-methylhydantoinase A</fullName>
    </submittedName>
</protein>
<evidence type="ECO:0000259" key="2">
    <source>
        <dbReference type="Pfam" id="PF05378"/>
    </source>
</evidence>
<name>A0A2V3UAD7_9HYPH</name>
<feature type="domain" description="Hydantoinase/oxoprolinase N-terminal" evidence="2">
    <location>
        <begin position="6"/>
        <end position="182"/>
    </location>
</feature>
<gene>
    <name evidence="4" type="ORF">C7450_11066</name>
</gene>
<organism evidence="4 5">
    <name type="scientific">Chelatococcus asaccharovorans</name>
    <dbReference type="NCBI Taxonomy" id="28210"/>
    <lineage>
        <taxon>Bacteria</taxon>
        <taxon>Pseudomonadati</taxon>
        <taxon>Pseudomonadota</taxon>
        <taxon>Alphaproteobacteria</taxon>
        <taxon>Hyphomicrobiales</taxon>
        <taxon>Chelatococcaceae</taxon>
        <taxon>Chelatococcus</taxon>
    </lineage>
</organism>
<dbReference type="InterPro" id="IPR045079">
    <property type="entry name" value="Oxoprolinase-like"/>
</dbReference>
<sequence>MSEHFRIGVDIGGTFTDFTLFDDGDRIARTHKRLTTPDDPSRAVIEGTGAITAEAGLSPADVGTIVHGTTLVTNAVIERRGVSTAMLVTKGFRDLLDIGAERRYDLFDLTIAFPKPVVPRALRIEVPGRLRYDGSEVEALDLSAVEDAVQRLVDTHGIRSVAICFLHSHVDARHEAAAADFVATRFPDLSVSTSSDIFPFVRELGRWTTTTLNAYVQPVVDRYLNRLEGGLRQAGFAGKLLVMSSSGGTLTPAMARRYPVRLLESGPAAGALMSARHGSELGLDSVLSFDMGGTTAKGCFVRGGRPLKRYDLEVARIHEFRQGSGLTVKIPVLDMIEIGVGGGSIAQVDDRGLIAVGPVSAGAEPGPACYKRGGARPTLTDANLLLGYLDAGSFLGGSMRLDPEAARIAMEKDIAAQMGVEVMRTAFGVREVASESVARAFRTHAAEQGVDLRKSVMVAFGGSGPLHGARVARKLGVSRLVCPNGSGVMSAFGLLSSPLAYEVVRARRLALDEAGVQILRAELAAMMEDTTAVLVAAGAPSGLIGHVMRLDMRYRGQGYEVEVEIDGLDACIPVPLEQAFAAVYARTFGLAFPDQPAEIVNWKVEAIGPAPGNGTHYRLSVEGASASALKGHRQAWSADAEAMVPYAVYDRYALAPGTKIDGPALIEERESTCVLATGDRLSVDPHLNLIIDIGV</sequence>
<reference evidence="4 5" key="1">
    <citation type="submission" date="2018-05" db="EMBL/GenBank/DDBJ databases">
        <title>Genomic Encyclopedia of Type Strains, Phase IV (KMG-IV): sequencing the most valuable type-strain genomes for metagenomic binning, comparative biology and taxonomic classification.</title>
        <authorList>
            <person name="Goeker M."/>
        </authorList>
    </citation>
    <scope>NUCLEOTIDE SEQUENCE [LARGE SCALE GENOMIC DNA]</scope>
    <source>
        <strain evidence="4 5">DSM 6462</strain>
    </source>
</reference>
<accession>A0A2V3UAD7</accession>
<evidence type="ECO:0000313" key="5">
    <source>
        <dbReference type="Proteomes" id="UP000248021"/>
    </source>
</evidence>
<dbReference type="GO" id="GO:0005829">
    <property type="term" value="C:cytosol"/>
    <property type="evidence" value="ECO:0007669"/>
    <property type="project" value="TreeGrafter"/>
</dbReference>
<keyword evidence="5" id="KW-1185">Reference proteome</keyword>
<dbReference type="InterPro" id="IPR043129">
    <property type="entry name" value="ATPase_NBD"/>
</dbReference>
<dbReference type="InterPro" id="IPR008040">
    <property type="entry name" value="Hydant_A_N"/>
</dbReference>
<dbReference type="Proteomes" id="UP000248021">
    <property type="component" value="Unassembled WGS sequence"/>
</dbReference>
<feature type="domain" description="Hydantoinase A/oxoprolinase" evidence="1">
    <location>
        <begin position="206"/>
        <end position="500"/>
    </location>
</feature>
<dbReference type="Pfam" id="PF19278">
    <property type="entry name" value="Hydant_A_C"/>
    <property type="match status" value="1"/>
</dbReference>
<proteinExistence type="predicted"/>
<dbReference type="GO" id="GO:0017168">
    <property type="term" value="F:5-oxoprolinase (ATP-hydrolyzing) activity"/>
    <property type="evidence" value="ECO:0007669"/>
    <property type="project" value="TreeGrafter"/>
</dbReference>
<comment type="caution">
    <text evidence="4">The sequence shown here is derived from an EMBL/GenBank/DDBJ whole genome shotgun (WGS) entry which is preliminary data.</text>
</comment>
<evidence type="ECO:0000259" key="3">
    <source>
        <dbReference type="Pfam" id="PF19278"/>
    </source>
</evidence>
<dbReference type="Gene3D" id="3.30.420.40">
    <property type="match status" value="1"/>
</dbReference>
<dbReference type="OrthoDB" id="9759608at2"/>
<feature type="domain" description="Acetophenone carboxylase-like C-terminal" evidence="3">
    <location>
        <begin position="547"/>
        <end position="686"/>
    </location>
</feature>
<dbReference type="PANTHER" id="PTHR11365">
    <property type="entry name" value="5-OXOPROLINASE RELATED"/>
    <property type="match status" value="1"/>
</dbReference>
<evidence type="ECO:0000313" key="4">
    <source>
        <dbReference type="EMBL" id="PXW55127.1"/>
    </source>
</evidence>
<dbReference type="GO" id="GO:0006749">
    <property type="term" value="P:glutathione metabolic process"/>
    <property type="evidence" value="ECO:0007669"/>
    <property type="project" value="TreeGrafter"/>
</dbReference>